<dbReference type="Gene3D" id="1.10.10.10">
    <property type="entry name" value="Winged helix-like DNA-binding domain superfamily/Winged helix DNA-binding domain"/>
    <property type="match status" value="1"/>
</dbReference>
<dbReference type="CDD" id="cd08414">
    <property type="entry name" value="PBP2_LTTR_aromatics_like"/>
    <property type="match status" value="1"/>
</dbReference>
<evidence type="ECO:0000256" key="5">
    <source>
        <dbReference type="SAM" id="MobiDB-lite"/>
    </source>
</evidence>
<dbReference type="SUPFAM" id="SSF46785">
    <property type="entry name" value="Winged helix' DNA-binding domain"/>
    <property type="match status" value="1"/>
</dbReference>
<evidence type="ECO:0000256" key="3">
    <source>
        <dbReference type="ARBA" id="ARBA00023125"/>
    </source>
</evidence>
<dbReference type="SUPFAM" id="SSF53850">
    <property type="entry name" value="Periplasmic binding protein-like II"/>
    <property type="match status" value="1"/>
</dbReference>
<comment type="similarity">
    <text evidence="1">Belongs to the LysR transcriptional regulatory family.</text>
</comment>
<sequence length="296" mass="32358">MLERHELETFLTLAEELHFGRTAERLRVTTGRVSHVVKKLERRIGAPLFERTSRVVRLTPIGRRLADDLSPLVAGIDEAVRRAVESGRGVTGRLRVAFVGEWAAPLLLRAVALFTRRHPDCEVDVREAPLLNTRASLVDGSIDILIASFPFDGMANGPVLLTEERMLAVAAGHPLAGAGSVSLEVLAEHPVVQYPAVTSAEFKRDRTPDHTPSGRPVPKGPAGNTFSEMLSLVALGRGVLPVGAYTRQYHPRPDVAYVPIHDAPPIRRGPVWLETNTTERVREFVRAAVDANPPAD</sequence>
<evidence type="ECO:0000259" key="6">
    <source>
        <dbReference type="PROSITE" id="PS50931"/>
    </source>
</evidence>
<dbReference type="PANTHER" id="PTHR30346">
    <property type="entry name" value="TRANSCRIPTIONAL DUAL REGULATOR HCAR-RELATED"/>
    <property type="match status" value="1"/>
</dbReference>
<proteinExistence type="inferred from homology"/>
<dbReference type="RefSeq" id="WP_212825673.1">
    <property type="nucleotide sequence ID" value="NZ_AP023359.1"/>
</dbReference>
<accession>A0A810MZP7</accession>
<dbReference type="GO" id="GO:0003700">
    <property type="term" value="F:DNA-binding transcription factor activity"/>
    <property type="evidence" value="ECO:0007669"/>
    <property type="project" value="InterPro"/>
</dbReference>
<dbReference type="Proteomes" id="UP000680866">
    <property type="component" value="Chromosome"/>
</dbReference>
<dbReference type="Pfam" id="PF00126">
    <property type="entry name" value="HTH_1"/>
    <property type="match status" value="1"/>
</dbReference>
<dbReference type="GO" id="GO:0032993">
    <property type="term" value="C:protein-DNA complex"/>
    <property type="evidence" value="ECO:0007669"/>
    <property type="project" value="TreeGrafter"/>
</dbReference>
<dbReference type="InterPro" id="IPR036388">
    <property type="entry name" value="WH-like_DNA-bd_sf"/>
</dbReference>
<dbReference type="PANTHER" id="PTHR30346:SF0">
    <property type="entry name" value="HCA OPERON TRANSCRIPTIONAL ACTIVATOR HCAR"/>
    <property type="match status" value="1"/>
</dbReference>
<dbReference type="EMBL" id="AP023359">
    <property type="protein sequence ID" value="BCJ65914.1"/>
    <property type="molecule type" value="Genomic_DNA"/>
</dbReference>
<keyword evidence="2" id="KW-0805">Transcription regulation</keyword>
<feature type="domain" description="HTH lysR-type" evidence="6">
    <location>
        <begin position="1"/>
        <end position="59"/>
    </location>
</feature>
<evidence type="ECO:0000313" key="7">
    <source>
        <dbReference type="EMBL" id="BCJ65914.1"/>
    </source>
</evidence>
<dbReference type="AlphaFoldDB" id="A0A810MZP7"/>
<dbReference type="Pfam" id="PF03466">
    <property type="entry name" value="LysR_substrate"/>
    <property type="match status" value="1"/>
</dbReference>
<evidence type="ECO:0000256" key="1">
    <source>
        <dbReference type="ARBA" id="ARBA00009437"/>
    </source>
</evidence>
<evidence type="ECO:0000256" key="4">
    <source>
        <dbReference type="ARBA" id="ARBA00023163"/>
    </source>
</evidence>
<keyword evidence="3" id="KW-0238">DNA-binding</keyword>
<feature type="region of interest" description="Disordered" evidence="5">
    <location>
        <begin position="202"/>
        <end position="222"/>
    </location>
</feature>
<evidence type="ECO:0000313" key="8">
    <source>
        <dbReference type="Proteomes" id="UP000680866"/>
    </source>
</evidence>
<keyword evidence="4" id="KW-0804">Transcription</keyword>
<dbReference type="InterPro" id="IPR000847">
    <property type="entry name" value="LysR_HTH_N"/>
</dbReference>
<dbReference type="InterPro" id="IPR036390">
    <property type="entry name" value="WH_DNA-bd_sf"/>
</dbReference>
<gene>
    <name evidence="7" type="ORF">Prubr_29350</name>
</gene>
<organism evidence="7 8">
    <name type="scientific">Polymorphospora rubra</name>
    <dbReference type="NCBI Taxonomy" id="338584"/>
    <lineage>
        <taxon>Bacteria</taxon>
        <taxon>Bacillati</taxon>
        <taxon>Actinomycetota</taxon>
        <taxon>Actinomycetes</taxon>
        <taxon>Micromonosporales</taxon>
        <taxon>Micromonosporaceae</taxon>
        <taxon>Polymorphospora</taxon>
    </lineage>
</organism>
<name>A0A810MZP7_9ACTN</name>
<evidence type="ECO:0000256" key="2">
    <source>
        <dbReference type="ARBA" id="ARBA00023015"/>
    </source>
</evidence>
<dbReference type="PROSITE" id="PS50931">
    <property type="entry name" value="HTH_LYSR"/>
    <property type="match status" value="1"/>
</dbReference>
<dbReference type="KEGG" id="pry:Prubr_29350"/>
<dbReference type="InterPro" id="IPR005119">
    <property type="entry name" value="LysR_subst-bd"/>
</dbReference>
<reference evidence="7" key="1">
    <citation type="submission" date="2020-08" db="EMBL/GenBank/DDBJ databases">
        <title>Whole genome shotgun sequence of Polymorphospora rubra NBRC 101157.</title>
        <authorList>
            <person name="Komaki H."/>
            <person name="Tamura T."/>
        </authorList>
    </citation>
    <scope>NUCLEOTIDE SEQUENCE</scope>
    <source>
        <strain evidence="7">NBRC 101157</strain>
    </source>
</reference>
<dbReference type="Gene3D" id="3.40.190.10">
    <property type="entry name" value="Periplasmic binding protein-like II"/>
    <property type="match status" value="2"/>
</dbReference>
<keyword evidence="8" id="KW-1185">Reference proteome</keyword>
<dbReference type="GO" id="GO:0003677">
    <property type="term" value="F:DNA binding"/>
    <property type="evidence" value="ECO:0007669"/>
    <property type="project" value="UniProtKB-KW"/>
</dbReference>
<protein>
    <submittedName>
        <fullName evidence="7">LysR family transcriptional regulator</fullName>
    </submittedName>
</protein>